<comment type="similarity">
    <text evidence="2">Belongs to the autoinducer-2 exporter (AI-2E) (TC 2.A.86) family.</text>
</comment>
<feature type="transmembrane region" description="Helical" evidence="6">
    <location>
        <begin position="310"/>
        <end position="339"/>
    </location>
</feature>
<evidence type="ECO:0000256" key="5">
    <source>
        <dbReference type="ARBA" id="ARBA00023136"/>
    </source>
</evidence>
<evidence type="ECO:0000256" key="6">
    <source>
        <dbReference type="SAM" id="Phobius"/>
    </source>
</evidence>
<feature type="transmembrane region" description="Helical" evidence="6">
    <location>
        <begin position="275"/>
        <end position="298"/>
    </location>
</feature>
<gene>
    <name evidence="7" type="ORF">G3580_12905</name>
</gene>
<feature type="transmembrane region" description="Helical" evidence="6">
    <location>
        <begin position="151"/>
        <end position="173"/>
    </location>
</feature>
<evidence type="ECO:0000313" key="7">
    <source>
        <dbReference type="EMBL" id="QID18450.1"/>
    </source>
</evidence>
<dbReference type="KEGG" id="azq:G3580_12905"/>
<comment type="subcellular location">
    <subcellularLocation>
        <location evidence="1">Membrane</location>
        <topology evidence="1">Multi-pass membrane protein</topology>
    </subcellularLocation>
</comment>
<dbReference type="PANTHER" id="PTHR21716">
    <property type="entry name" value="TRANSMEMBRANE PROTEIN"/>
    <property type="match status" value="1"/>
</dbReference>
<keyword evidence="8" id="KW-1185">Reference proteome</keyword>
<name>A0A6C1B804_9RHOO</name>
<dbReference type="RefSeq" id="WP_173766116.1">
    <property type="nucleotide sequence ID" value="NZ_CP048836.1"/>
</dbReference>
<keyword evidence="3 6" id="KW-0812">Transmembrane</keyword>
<evidence type="ECO:0000256" key="1">
    <source>
        <dbReference type="ARBA" id="ARBA00004141"/>
    </source>
</evidence>
<feature type="transmembrane region" description="Helical" evidence="6">
    <location>
        <begin position="61"/>
        <end position="82"/>
    </location>
</feature>
<reference evidence="7 8" key="1">
    <citation type="submission" date="2020-02" db="EMBL/GenBank/DDBJ databases">
        <title>Nitrogenibacter mangrovi gen. nov., sp. nov. isolated from mangrove sediment, a denitrifying betaproteobacterium.</title>
        <authorList>
            <person name="Liao H."/>
            <person name="Tian Y."/>
        </authorList>
    </citation>
    <scope>NUCLEOTIDE SEQUENCE [LARGE SCALE GENOMIC DNA]</scope>
    <source>
        <strain evidence="7 8">M9-3-2</strain>
    </source>
</reference>
<organism evidence="7 8">
    <name type="scientific">Nitrogeniibacter mangrovi</name>
    <dbReference type="NCBI Taxonomy" id="2016596"/>
    <lineage>
        <taxon>Bacteria</taxon>
        <taxon>Pseudomonadati</taxon>
        <taxon>Pseudomonadota</taxon>
        <taxon>Betaproteobacteria</taxon>
        <taxon>Rhodocyclales</taxon>
        <taxon>Zoogloeaceae</taxon>
        <taxon>Nitrogeniibacter</taxon>
    </lineage>
</organism>
<dbReference type="Pfam" id="PF01594">
    <property type="entry name" value="AI-2E_transport"/>
    <property type="match status" value="1"/>
</dbReference>
<dbReference type="AlphaFoldDB" id="A0A6C1B804"/>
<feature type="transmembrane region" description="Helical" evidence="6">
    <location>
        <begin position="12"/>
        <end position="29"/>
    </location>
</feature>
<evidence type="ECO:0000313" key="8">
    <source>
        <dbReference type="Proteomes" id="UP000501991"/>
    </source>
</evidence>
<dbReference type="Proteomes" id="UP000501991">
    <property type="component" value="Chromosome"/>
</dbReference>
<dbReference type="GO" id="GO:0016020">
    <property type="term" value="C:membrane"/>
    <property type="evidence" value="ECO:0007669"/>
    <property type="project" value="UniProtKB-SubCell"/>
</dbReference>
<feature type="transmembrane region" description="Helical" evidence="6">
    <location>
        <begin position="239"/>
        <end position="263"/>
    </location>
</feature>
<proteinExistence type="inferred from homology"/>
<evidence type="ECO:0000256" key="2">
    <source>
        <dbReference type="ARBA" id="ARBA00009773"/>
    </source>
</evidence>
<keyword evidence="4 6" id="KW-1133">Transmembrane helix</keyword>
<dbReference type="InterPro" id="IPR002549">
    <property type="entry name" value="AI-2E-like"/>
</dbReference>
<feature type="transmembrane region" description="Helical" evidence="6">
    <location>
        <begin position="214"/>
        <end position="233"/>
    </location>
</feature>
<sequence>MTSFRDRRMQTAVWAGVGLAVLVLLWLLSPILAPFAVAAVLAYICDPMVTWLVARRLPRAAAVLIVIAVLGLALLLLLLILVPTVYREAVALIARLPDLVEMINTTVLPRLKAHMDVNLQLDAGSIRQWVTENWSSAQDLLPGLLKKAGTGGAAVIGFFANLLLIPMVMFYLLQEWPHITEGLRRIIPRPMVDRSMRILGDIDRVMSEFLRGQLSVMLLLAIFYSIGLWLAGLKFALPVGVITGLLVFVPFVGFTAGLVLALLSAVLQAQGWPPIIGVAVVYSLGQLIESFLLTPYIVGDRIGLHPLVVIFALMAFGQLFGFVGVMVALPASAALLVALRELRGAYFASHVYLGDAAHDDDAA</sequence>
<evidence type="ECO:0000256" key="3">
    <source>
        <dbReference type="ARBA" id="ARBA00022692"/>
    </source>
</evidence>
<dbReference type="GO" id="GO:0055085">
    <property type="term" value="P:transmembrane transport"/>
    <property type="evidence" value="ECO:0007669"/>
    <property type="project" value="TreeGrafter"/>
</dbReference>
<protein>
    <submittedName>
        <fullName evidence="7">AI-2E family transporter</fullName>
    </submittedName>
</protein>
<dbReference type="EMBL" id="CP048836">
    <property type="protein sequence ID" value="QID18450.1"/>
    <property type="molecule type" value="Genomic_DNA"/>
</dbReference>
<dbReference type="PANTHER" id="PTHR21716:SF64">
    <property type="entry name" value="AI-2 TRANSPORT PROTEIN TQSA"/>
    <property type="match status" value="1"/>
</dbReference>
<evidence type="ECO:0000256" key="4">
    <source>
        <dbReference type="ARBA" id="ARBA00022989"/>
    </source>
</evidence>
<accession>A0A6C1B804</accession>
<keyword evidence="5 6" id="KW-0472">Membrane</keyword>